<accession>A0ABV4SXS5</accession>
<organism evidence="1 2">
    <name type="scientific">Streptomyces aureus</name>
    <dbReference type="NCBI Taxonomy" id="193461"/>
    <lineage>
        <taxon>Bacteria</taxon>
        <taxon>Bacillati</taxon>
        <taxon>Actinomycetota</taxon>
        <taxon>Actinomycetes</taxon>
        <taxon>Kitasatosporales</taxon>
        <taxon>Streptomycetaceae</taxon>
        <taxon>Streptomyces</taxon>
    </lineage>
</organism>
<sequence length="51" mass="5460">MQEAANHRLWESLYGLLSTGERAVLDSLLTVLPGARGVGAGLDADQLFTFV</sequence>
<evidence type="ECO:0000313" key="2">
    <source>
        <dbReference type="Proteomes" id="UP001571476"/>
    </source>
</evidence>
<dbReference type="Proteomes" id="UP001571476">
    <property type="component" value="Unassembled WGS sequence"/>
</dbReference>
<gene>
    <name evidence="1" type="ORF">ACEG43_39845</name>
</gene>
<keyword evidence="2" id="KW-1185">Reference proteome</keyword>
<proteinExistence type="predicted"/>
<protein>
    <submittedName>
        <fullName evidence="1">Uncharacterized protein</fullName>
    </submittedName>
</protein>
<name>A0ABV4SXS5_9ACTN</name>
<dbReference type="RefSeq" id="WP_372566302.1">
    <property type="nucleotide sequence ID" value="NZ_JBGOSP010000035.1"/>
</dbReference>
<reference evidence="1 2" key="1">
    <citation type="submission" date="2024-08" db="EMBL/GenBank/DDBJ databases">
        <title>Genome sequence of Streptomyces aureus CACIA-1.46HGO.</title>
        <authorList>
            <person name="Evangelista-Martinez Z."/>
        </authorList>
    </citation>
    <scope>NUCLEOTIDE SEQUENCE [LARGE SCALE GENOMIC DNA]</scope>
    <source>
        <strain evidence="1 2">CACIA-1.46HGO</strain>
    </source>
</reference>
<dbReference type="EMBL" id="JBGOSP010000035">
    <property type="protein sequence ID" value="MFA3842273.1"/>
    <property type="molecule type" value="Genomic_DNA"/>
</dbReference>
<comment type="caution">
    <text evidence="1">The sequence shown here is derived from an EMBL/GenBank/DDBJ whole genome shotgun (WGS) entry which is preliminary data.</text>
</comment>
<evidence type="ECO:0000313" key="1">
    <source>
        <dbReference type="EMBL" id="MFA3842273.1"/>
    </source>
</evidence>